<dbReference type="EMBL" id="JAFCMP010000368">
    <property type="protein sequence ID" value="KAG5180670.1"/>
    <property type="molecule type" value="Genomic_DNA"/>
</dbReference>
<dbReference type="Pfam" id="PF02518">
    <property type="entry name" value="HATPase_c"/>
    <property type="match status" value="1"/>
</dbReference>
<dbReference type="Gene3D" id="3.40.50.2300">
    <property type="match status" value="1"/>
</dbReference>
<keyword evidence="8" id="KW-1133">Transmembrane helix</keyword>
<dbReference type="PROSITE" id="PS50109">
    <property type="entry name" value="HIS_KIN"/>
    <property type="match status" value="1"/>
</dbReference>
<dbReference type="CDD" id="cd00082">
    <property type="entry name" value="HisKA"/>
    <property type="match status" value="1"/>
</dbReference>
<evidence type="ECO:0000259" key="9">
    <source>
        <dbReference type="PROSITE" id="PS50109"/>
    </source>
</evidence>
<dbReference type="SUPFAM" id="SSF55785">
    <property type="entry name" value="PYP-like sensor domain (PAS domain)"/>
    <property type="match status" value="1"/>
</dbReference>
<dbReference type="Gene3D" id="1.10.287.130">
    <property type="match status" value="1"/>
</dbReference>
<organism evidence="11 12">
    <name type="scientific">Tribonema minus</name>
    <dbReference type="NCBI Taxonomy" id="303371"/>
    <lineage>
        <taxon>Eukaryota</taxon>
        <taxon>Sar</taxon>
        <taxon>Stramenopiles</taxon>
        <taxon>Ochrophyta</taxon>
        <taxon>PX clade</taxon>
        <taxon>Xanthophyceae</taxon>
        <taxon>Tribonematales</taxon>
        <taxon>Tribonemataceae</taxon>
        <taxon>Tribonema</taxon>
    </lineage>
</organism>
<evidence type="ECO:0000256" key="6">
    <source>
        <dbReference type="PROSITE-ProRule" id="PRU00169"/>
    </source>
</evidence>
<proteinExistence type="predicted"/>
<evidence type="ECO:0000256" key="7">
    <source>
        <dbReference type="SAM" id="MobiDB-lite"/>
    </source>
</evidence>
<dbReference type="InterPro" id="IPR035965">
    <property type="entry name" value="PAS-like_dom_sf"/>
</dbReference>
<evidence type="ECO:0000313" key="12">
    <source>
        <dbReference type="Proteomes" id="UP000664859"/>
    </source>
</evidence>
<evidence type="ECO:0000256" key="2">
    <source>
        <dbReference type="ARBA" id="ARBA00012438"/>
    </source>
</evidence>
<evidence type="ECO:0000259" key="10">
    <source>
        <dbReference type="PROSITE" id="PS50110"/>
    </source>
</evidence>
<feature type="transmembrane region" description="Helical" evidence="8">
    <location>
        <begin position="80"/>
        <end position="97"/>
    </location>
</feature>
<evidence type="ECO:0000256" key="5">
    <source>
        <dbReference type="ARBA" id="ARBA00022777"/>
    </source>
</evidence>
<evidence type="ECO:0000313" key="11">
    <source>
        <dbReference type="EMBL" id="KAG5180670.1"/>
    </source>
</evidence>
<accession>A0A836CBW2</accession>
<keyword evidence="8" id="KW-0812">Transmembrane</keyword>
<dbReference type="SMART" id="SM00448">
    <property type="entry name" value="REC"/>
    <property type="match status" value="1"/>
</dbReference>
<feature type="compositionally biased region" description="Gly residues" evidence="7">
    <location>
        <begin position="195"/>
        <end position="205"/>
    </location>
</feature>
<dbReference type="SMART" id="SM00387">
    <property type="entry name" value="HATPase_c"/>
    <property type="match status" value="1"/>
</dbReference>
<reference evidence="11" key="1">
    <citation type="submission" date="2021-02" db="EMBL/GenBank/DDBJ databases">
        <title>First Annotated Genome of the Yellow-green Alga Tribonema minus.</title>
        <authorList>
            <person name="Mahan K.M."/>
        </authorList>
    </citation>
    <scope>NUCLEOTIDE SEQUENCE</scope>
    <source>
        <strain evidence="11">UTEX B ZZ1240</strain>
    </source>
</reference>
<comment type="catalytic activity">
    <reaction evidence="1">
        <text>ATP + protein L-histidine = ADP + protein N-phospho-L-histidine.</text>
        <dbReference type="EC" id="2.7.13.3"/>
    </reaction>
</comment>
<dbReference type="InterPro" id="IPR011006">
    <property type="entry name" value="CheY-like_superfamily"/>
</dbReference>
<dbReference type="AlphaFoldDB" id="A0A836CBW2"/>
<protein>
    <recommendedName>
        <fullName evidence="2">histidine kinase</fullName>
        <ecNumber evidence="2">2.7.13.3</ecNumber>
    </recommendedName>
</protein>
<name>A0A836CBW2_9STRA</name>
<dbReference type="SUPFAM" id="SSF47384">
    <property type="entry name" value="Homodimeric domain of signal transducing histidine kinase"/>
    <property type="match status" value="1"/>
</dbReference>
<evidence type="ECO:0000256" key="8">
    <source>
        <dbReference type="SAM" id="Phobius"/>
    </source>
</evidence>
<dbReference type="CDD" id="cd17546">
    <property type="entry name" value="REC_hyHK_CKI1_RcsC-like"/>
    <property type="match status" value="1"/>
</dbReference>
<dbReference type="Pfam" id="PF00512">
    <property type="entry name" value="HisKA"/>
    <property type="match status" value="1"/>
</dbReference>
<evidence type="ECO:0000256" key="1">
    <source>
        <dbReference type="ARBA" id="ARBA00000085"/>
    </source>
</evidence>
<dbReference type="Gene3D" id="3.30.450.20">
    <property type="entry name" value="PAS domain"/>
    <property type="match status" value="1"/>
</dbReference>
<keyword evidence="8" id="KW-0472">Membrane</keyword>
<dbReference type="SMART" id="SM00388">
    <property type="entry name" value="HisKA"/>
    <property type="match status" value="1"/>
</dbReference>
<comment type="caution">
    <text evidence="11">The sequence shown here is derived from an EMBL/GenBank/DDBJ whole genome shotgun (WGS) entry which is preliminary data.</text>
</comment>
<evidence type="ECO:0000256" key="4">
    <source>
        <dbReference type="ARBA" id="ARBA00022679"/>
    </source>
</evidence>
<dbReference type="InterPro" id="IPR003594">
    <property type="entry name" value="HATPase_dom"/>
</dbReference>
<dbReference type="InterPro" id="IPR036890">
    <property type="entry name" value="HATPase_C_sf"/>
</dbReference>
<feature type="modified residue" description="4-aspartylphosphate" evidence="6">
    <location>
        <position position="815"/>
    </location>
</feature>
<dbReference type="PRINTS" id="PR00344">
    <property type="entry name" value="BCTRLSENSOR"/>
</dbReference>
<feature type="region of interest" description="Disordered" evidence="7">
    <location>
        <begin position="533"/>
        <end position="558"/>
    </location>
</feature>
<dbReference type="InterPro" id="IPR001789">
    <property type="entry name" value="Sig_transdc_resp-reg_receiver"/>
</dbReference>
<keyword evidence="12" id="KW-1185">Reference proteome</keyword>
<dbReference type="PROSITE" id="PS50110">
    <property type="entry name" value="RESPONSE_REGULATORY"/>
    <property type="match status" value="1"/>
</dbReference>
<dbReference type="Pfam" id="PF00072">
    <property type="entry name" value="Response_reg"/>
    <property type="match status" value="1"/>
</dbReference>
<feature type="region of interest" description="Disordered" evidence="7">
    <location>
        <begin position="189"/>
        <end position="221"/>
    </location>
</feature>
<dbReference type="GO" id="GO:0009927">
    <property type="term" value="F:histidine phosphotransfer kinase activity"/>
    <property type="evidence" value="ECO:0007669"/>
    <property type="project" value="TreeGrafter"/>
</dbReference>
<dbReference type="GO" id="GO:0005886">
    <property type="term" value="C:plasma membrane"/>
    <property type="evidence" value="ECO:0007669"/>
    <property type="project" value="TreeGrafter"/>
</dbReference>
<dbReference type="Proteomes" id="UP000664859">
    <property type="component" value="Unassembled WGS sequence"/>
</dbReference>
<evidence type="ECO:0000256" key="3">
    <source>
        <dbReference type="ARBA" id="ARBA00022553"/>
    </source>
</evidence>
<dbReference type="SUPFAM" id="SSF55874">
    <property type="entry name" value="ATPase domain of HSP90 chaperone/DNA topoisomerase II/histidine kinase"/>
    <property type="match status" value="1"/>
</dbReference>
<dbReference type="EC" id="2.7.13.3" evidence="2"/>
<gene>
    <name evidence="11" type="ORF">JKP88DRAFT_349439</name>
</gene>
<keyword evidence="4" id="KW-0808">Transferase</keyword>
<dbReference type="OrthoDB" id="43115at2759"/>
<keyword evidence="5" id="KW-0418">Kinase</keyword>
<dbReference type="GO" id="GO:0000155">
    <property type="term" value="F:phosphorelay sensor kinase activity"/>
    <property type="evidence" value="ECO:0007669"/>
    <property type="project" value="InterPro"/>
</dbReference>
<keyword evidence="3 6" id="KW-0597">Phosphoprotein</keyword>
<dbReference type="InterPro" id="IPR005467">
    <property type="entry name" value="His_kinase_dom"/>
</dbReference>
<dbReference type="PANTHER" id="PTHR43047">
    <property type="entry name" value="TWO-COMPONENT HISTIDINE PROTEIN KINASE"/>
    <property type="match status" value="1"/>
</dbReference>
<feature type="domain" description="Response regulatory" evidence="10">
    <location>
        <begin position="758"/>
        <end position="882"/>
    </location>
</feature>
<dbReference type="Gene3D" id="3.30.565.10">
    <property type="entry name" value="Histidine kinase-like ATPase, C-terminal domain"/>
    <property type="match status" value="1"/>
</dbReference>
<dbReference type="SUPFAM" id="SSF52172">
    <property type="entry name" value="CheY-like"/>
    <property type="match status" value="1"/>
</dbReference>
<sequence length="947" mass="101236">MADDLLWMVMVTATHHLLVLQSDAAMRSVTTSKSDAAMRSVTTSKIPMLVLVAVFLHHCTVEIVHMIYTTGYASQGRYNILKLALVVALTITATMAAQKETDMRGVLETKVEERTAELLQKNRDLQLVNLAMQASDTAIMITGNDGTVVWSNTAMARLACCRAPCEVVGMSPVQVFNHTSDCATANFKEGERGEGGGAGGRGGETWTGARCSPSSKGKDSRRGSCAVRKLLLGYATGVGMTSEELEMRTRDGALVVVQMRTRDGARRDGALVVVQFEMRTGNGALVVVQVEISPIPEHLGRNHHITIARDVTAKRREQEARASAEREALASQVKTATMQALSHDLRTPLQGIMGVTSTLLMDMSPDRDHEHGLLIAVMASSRLLLTLINNLLDVRRLETRSITSFEMAPVPLEQVLLDATDFCRPFAQMNEVLLDAPDFCRPFAQMNQVKLEIVPSPALSANVICNQLRLQQVIINLLSNAIKFNAHHACVEISCRRMTRGAALAEAAAALGAALAEAAVALSSDIMHAAAYAEQPPSPGSERGDSSAQPSAAESDPAAPVVVVSIRDHGRGIPLHEGHRLFGQFAQLNNQSNLPSSSVGQPSGSGLGLNLCLSFVRHMGGHIWATNANAAPPDGSITNGGADAGGGDGTGAIFSFFLEAGVEVDIPAEPSPQIAPWRLGGLDGSAEHPHALNGHSAPANNSSSSIQDGDAAHFAHMHILLVDDSIINLKMDIKTVDIFDSSSSAQDGGAAHFAHMRILLLVDDSIINLKVMRHMLLRLRVGSVTACMSGAAALEEAQKNALGPEERRFSLVITDIQMPDMDGYEFTKRLLALNLSGTPRVVGLTADTGSEARAHCLRVGMSDVIYKPATAAAMLAFLRHTPTAHDKSLPLLPLLLLLPLPLLLPWPFSLGHRLTHDTSWLLLRPPLRLPLCGFVDGARGGGGDAVR</sequence>
<dbReference type="InterPro" id="IPR036097">
    <property type="entry name" value="HisK_dim/P_sf"/>
</dbReference>
<dbReference type="InterPro" id="IPR004358">
    <property type="entry name" value="Sig_transdc_His_kin-like_C"/>
</dbReference>
<feature type="domain" description="Histidine kinase" evidence="9">
    <location>
        <begin position="340"/>
        <end position="623"/>
    </location>
</feature>
<feature type="transmembrane region" description="Helical" evidence="8">
    <location>
        <begin position="46"/>
        <end position="68"/>
    </location>
</feature>
<dbReference type="InterPro" id="IPR003661">
    <property type="entry name" value="HisK_dim/P_dom"/>
</dbReference>